<evidence type="ECO:0000313" key="3">
    <source>
        <dbReference type="EMBL" id="KAJ0392680.1"/>
    </source>
</evidence>
<keyword evidence="1" id="KW-1133">Transmembrane helix</keyword>
<keyword evidence="1" id="KW-0812">Transmembrane</keyword>
<sequence>MEMSSSSCGGCEALEQRIAALEAENARLRALLSPDAGAPPSPSADYTAVSPLSRDELERFGRQMLLERFGRQMLVPDFRISRQLRLRAARVLIVGAGGLGCPVALYLGAMGVGQLGIADDDRVERSNLHRQIGHSERTLGQHKALSLAERVRELNPRVVIDTHIVRVSSVNAEHLVDGYDVVVDASDNPSTRYLLNDVCAMKHLPLISGSALGLEGQVTVFPFNEL</sequence>
<keyword evidence="4" id="KW-1185">Reference proteome</keyword>
<evidence type="ECO:0000256" key="1">
    <source>
        <dbReference type="SAM" id="Phobius"/>
    </source>
</evidence>
<dbReference type="InterPro" id="IPR035985">
    <property type="entry name" value="Ubiquitin-activating_enz"/>
</dbReference>
<dbReference type="CDD" id="cd00757">
    <property type="entry name" value="ThiF_MoeB_HesA_family"/>
    <property type="match status" value="1"/>
</dbReference>
<feature type="transmembrane region" description="Helical" evidence="1">
    <location>
        <begin position="88"/>
        <end position="109"/>
    </location>
</feature>
<organism evidence="3 4">
    <name type="scientific">Pythium insidiosum</name>
    <name type="common">Pythiosis disease agent</name>
    <dbReference type="NCBI Taxonomy" id="114742"/>
    <lineage>
        <taxon>Eukaryota</taxon>
        <taxon>Sar</taxon>
        <taxon>Stramenopiles</taxon>
        <taxon>Oomycota</taxon>
        <taxon>Peronosporomycetes</taxon>
        <taxon>Pythiales</taxon>
        <taxon>Pythiaceae</taxon>
        <taxon>Pythium</taxon>
    </lineage>
</organism>
<dbReference type="Gene3D" id="3.40.50.720">
    <property type="entry name" value="NAD(P)-binding Rossmann-like Domain"/>
    <property type="match status" value="1"/>
</dbReference>
<dbReference type="AlphaFoldDB" id="A0AAD5LAY9"/>
<name>A0AAD5LAY9_PYTIN</name>
<comment type="caution">
    <text evidence="3">The sequence shown here is derived from an EMBL/GenBank/DDBJ whole genome shotgun (WGS) entry which is preliminary data.</text>
</comment>
<dbReference type="PANTHER" id="PTHR10953">
    <property type="entry name" value="UBIQUITIN-ACTIVATING ENZYME E1"/>
    <property type="match status" value="1"/>
</dbReference>
<proteinExistence type="predicted"/>
<dbReference type="GO" id="GO:0004792">
    <property type="term" value="F:thiosulfate-cyanide sulfurtransferase activity"/>
    <property type="evidence" value="ECO:0007669"/>
    <property type="project" value="TreeGrafter"/>
</dbReference>
<accession>A0AAD5LAY9</accession>
<dbReference type="Proteomes" id="UP001209570">
    <property type="component" value="Unassembled WGS sequence"/>
</dbReference>
<evidence type="ECO:0000259" key="2">
    <source>
        <dbReference type="Pfam" id="PF00899"/>
    </source>
</evidence>
<feature type="domain" description="THIF-type NAD/FAD binding fold" evidence="2">
    <location>
        <begin position="70"/>
        <end position="221"/>
    </location>
</feature>
<gene>
    <name evidence="3" type="ORF">P43SY_006959</name>
</gene>
<dbReference type="GO" id="GO:0005737">
    <property type="term" value="C:cytoplasm"/>
    <property type="evidence" value="ECO:0007669"/>
    <property type="project" value="TreeGrafter"/>
</dbReference>
<evidence type="ECO:0000313" key="4">
    <source>
        <dbReference type="Proteomes" id="UP001209570"/>
    </source>
</evidence>
<dbReference type="Pfam" id="PF00899">
    <property type="entry name" value="ThiF"/>
    <property type="match status" value="1"/>
</dbReference>
<dbReference type="GO" id="GO:0042292">
    <property type="term" value="F:URM1 activating enzyme activity"/>
    <property type="evidence" value="ECO:0007669"/>
    <property type="project" value="TreeGrafter"/>
</dbReference>
<dbReference type="SUPFAM" id="SSF69572">
    <property type="entry name" value="Activating enzymes of the ubiquitin-like proteins"/>
    <property type="match status" value="1"/>
</dbReference>
<dbReference type="GO" id="GO:0016779">
    <property type="term" value="F:nucleotidyltransferase activity"/>
    <property type="evidence" value="ECO:0007669"/>
    <property type="project" value="TreeGrafter"/>
</dbReference>
<keyword evidence="1" id="KW-0472">Membrane</keyword>
<reference evidence="3" key="1">
    <citation type="submission" date="2021-12" db="EMBL/GenBank/DDBJ databases">
        <title>Prjna785345.</title>
        <authorList>
            <person name="Rujirawat T."/>
            <person name="Krajaejun T."/>
        </authorList>
    </citation>
    <scope>NUCLEOTIDE SEQUENCE</scope>
    <source>
        <strain evidence="3">Pi057C3</strain>
    </source>
</reference>
<dbReference type="InterPro" id="IPR045886">
    <property type="entry name" value="ThiF/MoeB/HesA"/>
</dbReference>
<dbReference type="InterPro" id="IPR000594">
    <property type="entry name" value="ThiF_NAD_FAD-bd"/>
</dbReference>
<dbReference type="EMBL" id="JAKCXM010000592">
    <property type="protein sequence ID" value="KAJ0392680.1"/>
    <property type="molecule type" value="Genomic_DNA"/>
</dbReference>
<protein>
    <recommendedName>
        <fullName evidence="2">THIF-type NAD/FAD binding fold domain-containing protein</fullName>
    </recommendedName>
</protein>
<dbReference type="PANTHER" id="PTHR10953:SF102">
    <property type="entry name" value="ADENYLYLTRANSFERASE AND SULFURTRANSFERASE MOCS3"/>
    <property type="match status" value="1"/>
</dbReference>